<proteinExistence type="predicted"/>
<feature type="region of interest" description="Disordered" evidence="1">
    <location>
        <begin position="166"/>
        <end position="187"/>
    </location>
</feature>
<feature type="transmembrane region" description="Helical" evidence="2">
    <location>
        <begin position="138"/>
        <end position="159"/>
    </location>
</feature>
<sequence length="212" mass="23132">METRRRSSKLPLILGGILLAIGVISAIISATSVSSLDKPQDVSAGKTYYLLGDKSSINAQNCALKSENDTTEPPVSLISNSENKIPDDGKIKDISLPLTPSKGVVVTMEFSKDIKGLTYKCDTGQTYISSKSGSTLNVLRWLTMAGVLAGLLLILSSFIPRKKDESQEHVDADEHHNTTGNPYENAHADNNLYENAHAEDNHVDRNNEHKHF</sequence>
<dbReference type="RefSeq" id="WP_035114750.1">
    <property type="nucleotide sequence ID" value="NZ_CP047046.1"/>
</dbReference>
<protein>
    <submittedName>
        <fullName evidence="3">Uncharacterized protein</fullName>
    </submittedName>
</protein>
<dbReference type="GeneID" id="300553492"/>
<reference evidence="3 4" key="1">
    <citation type="submission" date="2014-10" db="EMBL/GenBank/DDBJ databases">
        <title>Whole Genome sequence of Corynebacterium auriscanis strain CIP 106629.</title>
        <authorList>
            <person name="Hassan S.S."/>
            <person name="Jamal S.B."/>
            <person name="Tiwari S."/>
            <person name="Oliveira L.D.C."/>
            <person name="Souza F."/>
            <person name="Mariano D.C."/>
            <person name="Almeida S."/>
            <person name="Dorella F."/>
            <person name="Pereira F."/>
            <person name="Carvalho A."/>
            <person name="Leal C.A."/>
            <person name="Soares S.D.C."/>
            <person name="Figueiredo H.C."/>
            <person name="Silva A."/>
            <person name="Azevedo V.A."/>
        </authorList>
    </citation>
    <scope>NUCLEOTIDE SEQUENCE [LARGE SCALE GENOMIC DNA]</scope>
    <source>
        <strain evidence="3 4">CIP 106629</strain>
    </source>
</reference>
<gene>
    <name evidence="3" type="ORF">MA47_06985</name>
</gene>
<evidence type="ECO:0000256" key="1">
    <source>
        <dbReference type="SAM" id="MobiDB-lite"/>
    </source>
</evidence>
<keyword evidence="2" id="KW-1133">Transmembrane helix</keyword>
<dbReference type="AlphaFoldDB" id="A0A0A2DL60"/>
<evidence type="ECO:0000313" key="3">
    <source>
        <dbReference type="EMBL" id="KGM18472.1"/>
    </source>
</evidence>
<feature type="transmembrane region" description="Helical" evidence="2">
    <location>
        <begin position="12"/>
        <end position="33"/>
    </location>
</feature>
<evidence type="ECO:0000313" key="4">
    <source>
        <dbReference type="Proteomes" id="UP000030145"/>
    </source>
</evidence>
<name>A0A0A2DL60_9CORY</name>
<dbReference type="EMBL" id="JRVJ01000011">
    <property type="protein sequence ID" value="KGM18472.1"/>
    <property type="molecule type" value="Genomic_DNA"/>
</dbReference>
<keyword evidence="2" id="KW-0812">Transmembrane</keyword>
<keyword evidence="2" id="KW-0472">Membrane</keyword>
<comment type="caution">
    <text evidence="3">The sequence shown here is derived from an EMBL/GenBank/DDBJ whole genome shotgun (WGS) entry which is preliminary data.</text>
</comment>
<accession>A0A0A2DL60</accession>
<keyword evidence="4" id="KW-1185">Reference proteome</keyword>
<organism evidence="3 4">
    <name type="scientific">Corynebacterium auriscanis</name>
    <dbReference type="NCBI Taxonomy" id="99807"/>
    <lineage>
        <taxon>Bacteria</taxon>
        <taxon>Bacillati</taxon>
        <taxon>Actinomycetota</taxon>
        <taxon>Actinomycetes</taxon>
        <taxon>Mycobacteriales</taxon>
        <taxon>Corynebacteriaceae</taxon>
        <taxon>Corynebacterium</taxon>
    </lineage>
</organism>
<feature type="compositionally biased region" description="Basic and acidic residues" evidence="1">
    <location>
        <begin position="166"/>
        <end position="177"/>
    </location>
</feature>
<evidence type="ECO:0000256" key="2">
    <source>
        <dbReference type="SAM" id="Phobius"/>
    </source>
</evidence>
<dbReference type="Proteomes" id="UP000030145">
    <property type="component" value="Unassembled WGS sequence"/>
</dbReference>